<dbReference type="InterPro" id="IPR000037">
    <property type="entry name" value="SsrA-bd_prot"/>
</dbReference>
<dbReference type="GO" id="GO:0003723">
    <property type="term" value="F:RNA binding"/>
    <property type="evidence" value="ECO:0007669"/>
    <property type="project" value="UniProtKB-UniRule"/>
</dbReference>
<evidence type="ECO:0000313" key="5">
    <source>
        <dbReference type="Proteomes" id="UP000319619"/>
    </source>
</evidence>
<dbReference type="NCBIfam" id="TIGR00086">
    <property type="entry name" value="smpB"/>
    <property type="match status" value="1"/>
</dbReference>
<dbReference type="Pfam" id="PF01668">
    <property type="entry name" value="SmpB"/>
    <property type="match status" value="1"/>
</dbReference>
<keyword evidence="1 3" id="KW-0963">Cytoplasm</keyword>
<dbReference type="CDD" id="cd09294">
    <property type="entry name" value="SmpB"/>
    <property type="match status" value="1"/>
</dbReference>
<evidence type="ECO:0000313" key="4">
    <source>
        <dbReference type="EMBL" id="TKJ40230.1"/>
    </source>
</evidence>
<evidence type="ECO:0000256" key="1">
    <source>
        <dbReference type="ARBA" id="ARBA00022490"/>
    </source>
</evidence>
<name>A0A532UZ49_UNCL8</name>
<dbReference type="InterPro" id="IPR023620">
    <property type="entry name" value="SmpB"/>
</dbReference>
<proteinExistence type="inferred from homology"/>
<dbReference type="InterPro" id="IPR020081">
    <property type="entry name" value="SsrA-bd_prot_CS"/>
</dbReference>
<organism evidence="4 5">
    <name type="scientific">candidate division LCP-89 bacterium B3_LCP</name>
    <dbReference type="NCBI Taxonomy" id="2012998"/>
    <lineage>
        <taxon>Bacteria</taxon>
        <taxon>Pseudomonadati</taxon>
        <taxon>Bacteria division LCP-89</taxon>
    </lineage>
</organism>
<reference evidence="4 5" key="1">
    <citation type="submission" date="2017-06" db="EMBL/GenBank/DDBJ databases">
        <title>Novel microbial phyla capable of carbon fixation and sulfur reduction in deep-sea sediments.</title>
        <authorList>
            <person name="Huang J."/>
            <person name="Baker B."/>
            <person name="Wang Y."/>
        </authorList>
    </citation>
    <scope>NUCLEOTIDE SEQUENCE [LARGE SCALE GENOMIC DNA]</scope>
    <source>
        <strain evidence="4">B3_LCP</strain>
    </source>
</reference>
<dbReference type="Proteomes" id="UP000319619">
    <property type="component" value="Unassembled WGS sequence"/>
</dbReference>
<dbReference type="PANTHER" id="PTHR30308">
    <property type="entry name" value="TMRNA-BINDING COMPONENT OF TRANS-TRANSLATION TAGGING COMPLEX"/>
    <property type="match status" value="1"/>
</dbReference>
<dbReference type="Gene3D" id="2.40.280.10">
    <property type="match status" value="1"/>
</dbReference>
<accession>A0A532UZ49</accession>
<sequence>MTEKRQIAGNRKARRDYHILDKYEAGICLLGTEVKSLRMGSANLKDSYAAVRNGEVFLHNVHIGPYDKGNIANHEPMRVRKLLLQKRQINKLQSATQDKGLTLIPLSLYWKGNIAKVELATARGKRQYDKRDAITKREQARELDRVMKDHLKYNR</sequence>
<dbReference type="GO" id="GO:0005829">
    <property type="term" value="C:cytosol"/>
    <property type="evidence" value="ECO:0007669"/>
    <property type="project" value="TreeGrafter"/>
</dbReference>
<dbReference type="SUPFAM" id="SSF74982">
    <property type="entry name" value="Small protein B (SmpB)"/>
    <property type="match status" value="1"/>
</dbReference>
<comment type="caution">
    <text evidence="4">The sequence shown here is derived from an EMBL/GenBank/DDBJ whole genome shotgun (WGS) entry which is preliminary data.</text>
</comment>
<protein>
    <recommendedName>
        <fullName evidence="3">SsrA-binding protein</fullName>
    </recommendedName>
    <alternativeName>
        <fullName evidence="3">Small protein B</fullName>
    </alternativeName>
</protein>
<keyword evidence="2 3" id="KW-0694">RNA-binding</keyword>
<dbReference type="GO" id="GO:0070930">
    <property type="term" value="P:trans-translation-dependent protein tagging"/>
    <property type="evidence" value="ECO:0007669"/>
    <property type="project" value="TreeGrafter"/>
</dbReference>
<evidence type="ECO:0000256" key="2">
    <source>
        <dbReference type="ARBA" id="ARBA00022884"/>
    </source>
</evidence>
<dbReference type="NCBIfam" id="NF003843">
    <property type="entry name" value="PRK05422.1"/>
    <property type="match status" value="1"/>
</dbReference>
<comment type="similarity">
    <text evidence="3">Belongs to the SmpB family.</text>
</comment>
<dbReference type="PANTHER" id="PTHR30308:SF2">
    <property type="entry name" value="SSRA-BINDING PROTEIN"/>
    <property type="match status" value="1"/>
</dbReference>
<comment type="function">
    <text evidence="3">Required for rescue of stalled ribosomes mediated by trans-translation. Binds to transfer-messenger RNA (tmRNA), required for stable association of tmRNA with ribosomes. tmRNA and SmpB together mimic tRNA shape, replacing the anticodon stem-loop with SmpB. tmRNA is encoded by the ssrA gene; the 2 termini fold to resemble tRNA(Ala) and it encodes a 'tag peptide', a short internal open reading frame. During trans-translation Ala-aminoacylated tmRNA acts like a tRNA, entering the A-site of stalled ribosomes, displacing the stalled mRNA. The ribosome then switches to translate the ORF on the tmRNA; the nascent peptide is terminated with the 'tag peptide' encoded by the tmRNA and targeted for degradation. The ribosome is freed to recommence translation, which seems to be the essential function of trans-translation.</text>
</comment>
<dbReference type="GO" id="GO:0070929">
    <property type="term" value="P:trans-translation"/>
    <property type="evidence" value="ECO:0007669"/>
    <property type="project" value="UniProtKB-UniRule"/>
</dbReference>
<evidence type="ECO:0000256" key="3">
    <source>
        <dbReference type="HAMAP-Rule" id="MF_00023"/>
    </source>
</evidence>
<dbReference type="AlphaFoldDB" id="A0A532UZ49"/>
<comment type="subcellular location">
    <subcellularLocation>
        <location evidence="3">Cytoplasm</location>
    </subcellularLocation>
    <text evidence="3">The tmRNA-SmpB complex associates with stalled 70S ribosomes.</text>
</comment>
<dbReference type="EMBL" id="NJBN01000005">
    <property type="protein sequence ID" value="TKJ40230.1"/>
    <property type="molecule type" value="Genomic_DNA"/>
</dbReference>
<dbReference type="PROSITE" id="PS01317">
    <property type="entry name" value="SSRP"/>
    <property type="match status" value="1"/>
</dbReference>
<dbReference type="HAMAP" id="MF_00023">
    <property type="entry name" value="SmpB"/>
    <property type="match status" value="1"/>
</dbReference>
<gene>
    <name evidence="3" type="primary">smpB</name>
    <name evidence="4" type="ORF">CEE37_07855</name>
</gene>